<comment type="subunit">
    <text evidence="3 7">Homodimer.</text>
</comment>
<dbReference type="GO" id="GO:0006817">
    <property type="term" value="P:phosphate ion transport"/>
    <property type="evidence" value="ECO:0007669"/>
    <property type="project" value="UniProtKB-KW"/>
</dbReference>
<evidence type="ECO:0000256" key="4">
    <source>
        <dbReference type="ARBA" id="ARBA00022448"/>
    </source>
</evidence>
<dbReference type="Pfam" id="PF01895">
    <property type="entry name" value="PhoU"/>
    <property type="match status" value="2"/>
</dbReference>
<organism evidence="9 10">
    <name type="scientific">Macrococcus brunensis</name>
    <dbReference type="NCBI Taxonomy" id="198483"/>
    <lineage>
        <taxon>Bacteria</taxon>
        <taxon>Bacillati</taxon>
        <taxon>Bacillota</taxon>
        <taxon>Bacilli</taxon>
        <taxon>Bacillales</taxon>
        <taxon>Staphylococcaceae</taxon>
        <taxon>Macrococcus</taxon>
    </lineage>
</organism>
<comment type="caution">
    <text evidence="9">The sequence shown here is derived from an EMBL/GenBank/DDBJ whole genome shotgun (WGS) entry which is preliminary data.</text>
</comment>
<dbReference type="FunFam" id="1.20.58.220:FF:000004">
    <property type="entry name" value="Phosphate-specific transport system accessory protein PhoU"/>
    <property type="match status" value="1"/>
</dbReference>
<dbReference type="PANTHER" id="PTHR42930">
    <property type="entry name" value="PHOSPHATE-SPECIFIC TRANSPORT SYSTEM ACCESSORY PROTEIN PHOU"/>
    <property type="match status" value="1"/>
</dbReference>
<dbReference type="InterPro" id="IPR026022">
    <property type="entry name" value="PhoU_dom"/>
</dbReference>
<dbReference type="GO" id="GO:0045936">
    <property type="term" value="P:negative regulation of phosphate metabolic process"/>
    <property type="evidence" value="ECO:0007669"/>
    <property type="project" value="InterPro"/>
</dbReference>
<comment type="similarity">
    <text evidence="2 7">Belongs to the PhoU family.</text>
</comment>
<accession>A0A4R6BE95</accession>
<protein>
    <recommendedName>
        <fullName evidence="7">Phosphate-specific transport system accessory protein PhoU</fullName>
    </recommendedName>
</protein>
<dbReference type="Proteomes" id="UP000295310">
    <property type="component" value="Unassembled WGS sequence"/>
</dbReference>
<dbReference type="EMBL" id="SCWA01000006">
    <property type="protein sequence ID" value="TDL98117.1"/>
    <property type="molecule type" value="Genomic_DNA"/>
</dbReference>
<evidence type="ECO:0000256" key="6">
    <source>
        <dbReference type="ARBA" id="ARBA00022592"/>
    </source>
</evidence>
<feature type="domain" description="PhoU" evidence="8">
    <location>
        <begin position="47"/>
        <end position="130"/>
    </location>
</feature>
<sequence>MSLIQRIKSSQTLLMNRQNDIFLGDLVDMRELYEEALNHLTETVHMLAKEAYHSISNSMDVLGNDNLEAARMIIAHDQEINAIEHDVNDQVISLITKQQPIATDLRVIMASIKIASELERIADNASSIAKIRTRVKFEDEYILARLKTMGKLSMLMLVDLENAYRSKDVSLTKEIIERDSDINDLYKEIVNTTYLIDNDPFVAGQAQLAGRHLERIGDHITNIAENVYYFITGEQFDQYEK</sequence>
<evidence type="ECO:0000313" key="9">
    <source>
        <dbReference type="EMBL" id="TDL98117.1"/>
    </source>
</evidence>
<evidence type="ECO:0000256" key="2">
    <source>
        <dbReference type="ARBA" id="ARBA00008107"/>
    </source>
</evidence>
<comment type="subcellular location">
    <subcellularLocation>
        <location evidence="1 7">Cytoplasm</location>
    </subcellularLocation>
</comment>
<keyword evidence="4 7" id="KW-0813">Transport</keyword>
<dbReference type="PIRSF" id="PIRSF003107">
    <property type="entry name" value="PhoU"/>
    <property type="match status" value="1"/>
</dbReference>
<dbReference type="NCBIfam" id="TIGR02135">
    <property type="entry name" value="phoU_full"/>
    <property type="match status" value="1"/>
</dbReference>
<evidence type="ECO:0000256" key="3">
    <source>
        <dbReference type="ARBA" id="ARBA00011738"/>
    </source>
</evidence>
<proteinExistence type="inferred from homology"/>
<gene>
    <name evidence="9" type="primary">phoU</name>
    <name evidence="9" type="ORF">ERX27_04245</name>
</gene>
<name>A0A4R6BE95_9STAP</name>
<dbReference type="InterPro" id="IPR038078">
    <property type="entry name" value="PhoU-like_sf"/>
</dbReference>
<dbReference type="InterPro" id="IPR028366">
    <property type="entry name" value="PhoU"/>
</dbReference>
<evidence type="ECO:0000256" key="1">
    <source>
        <dbReference type="ARBA" id="ARBA00004496"/>
    </source>
</evidence>
<dbReference type="GO" id="GO:0005737">
    <property type="term" value="C:cytoplasm"/>
    <property type="evidence" value="ECO:0007669"/>
    <property type="project" value="UniProtKB-SubCell"/>
</dbReference>
<dbReference type="PANTHER" id="PTHR42930:SF3">
    <property type="entry name" value="PHOSPHATE-SPECIFIC TRANSPORT SYSTEM ACCESSORY PROTEIN PHOU"/>
    <property type="match status" value="1"/>
</dbReference>
<evidence type="ECO:0000313" key="10">
    <source>
        <dbReference type="Proteomes" id="UP000295310"/>
    </source>
</evidence>
<evidence type="ECO:0000256" key="5">
    <source>
        <dbReference type="ARBA" id="ARBA00022490"/>
    </source>
</evidence>
<evidence type="ECO:0000259" key="8">
    <source>
        <dbReference type="Pfam" id="PF01895"/>
    </source>
</evidence>
<keyword evidence="6 7" id="KW-0592">Phosphate transport</keyword>
<dbReference type="Gene3D" id="1.20.58.220">
    <property type="entry name" value="Phosphate transport system protein phou homolog 2, domain 2"/>
    <property type="match status" value="1"/>
</dbReference>
<evidence type="ECO:0000256" key="7">
    <source>
        <dbReference type="PIRNR" id="PIRNR003107"/>
    </source>
</evidence>
<dbReference type="GO" id="GO:0030643">
    <property type="term" value="P:intracellular phosphate ion homeostasis"/>
    <property type="evidence" value="ECO:0007669"/>
    <property type="project" value="InterPro"/>
</dbReference>
<keyword evidence="10" id="KW-1185">Reference proteome</keyword>
<comment type="function">
    <text evidence="7">Plays a role in the regulation of phosphate uptake.</text>
</comment>
<dbReference type="AlphaFoldDB" id="A0A4R6BE95"/>
<dbReference type="SUPFAM" id="SSF109755">
    <property type="entry name" value="PhoU-like"/>
    <property type="match status" value="1"/>
</dbReference>
<reference evidence="9 10" key="1">
    <citation type="submission" date="2019-01" db="EMBL/GenBank/DDBJ databases">
        <title>Draft genome sequences of the type strains of six Macrococcus species.</title>
        <authorList>
            <person name="Mazhar S."/>
            <person name="Altermann E."/>
            <person name="Hill C."/>
            <person name="Mcauliffe O."/>
        </authorList>
    </citation>
    <scope>NUCLEOTIDE SEQUENCE [LARGE SCALE GENOMIC DNA]</scope>
    <source>
        <strain evidence="9 10">CCM4811</strain>
    </source>
</reference>
<dbReference type="OrthoDB" id="9814256at2"/>
<feature type="domain" description="PhoU" evidence="8">
    <location>
        <begin position="146"/>
        <end position="227"/>
    </location>
</feature>
<keyword evidence="5 7" id="KW-0963">Cytoplasm</keyword>